<evidence type="ECO:0000313" key="3">
    <source>
        <dbReference type="WBParaSite" id="scaffold53086_cov536.g25493"/>
    </source>
</evidence>
<dbReference type="AlphaFoldDB" id="A0A915MTS2"/>
<keyword evidence="2" id="KW-1185">Reference proteome</keyword>
<reference evidence="3" key="1">
    <citation type="submission" date="2022-11" db="UniProtKB">
        <authorList>
            <consortium name="WormBaseParasite"/>
        </authorList>
    </citation>
    <scope>IDENTIFICATION</scope>
</reference>
<protein>
    <submittedName>
        <fullName evidence="3">Uncharacterized protein</fullName>
    </submittedName>
</protein>
<dbReference type="Proteomes" id="UP000887561">
    <property type="component" value="Unplaced"/>
</dbReference>
<organism evidence="2 3">
    <name type="scientific">Meloidogyne javanica</name>
    <name type="common">Root-knot nematode worm</name>
    <dbReference type="NCBI Taxonomy" id="6303"/>
    <lineage>
        <taxon>Eukaryota</taxon>
        <taxon>Metazoa</taxon>
        <taxon>Ecdysozoa</taxon>
        <taxon>Nematoda</taxon>
        <taxon>Chromadorea</taxon>
        <taxon>Rhabditida</taxon>
        <taxon>Tylenchina</taxon>
        <taxon>Tylenchomorpha</taxon>
        <taxon>Tylenchoidea</taxon>
        <taxon>Meloidogynidae</taxon>
        <taxon>Meloidogyninae</taxon>
        <taxon>Meloidogyne</taxon>
        <taxon>Meloidogyne incognita group</taxon>
    </lineage>
</organism>
<evidence type="ECO:0000313" key="2">
    <source>
        <dbReference type="Proteomes" id="UP000887561"/>
    </source>
</evidence>
<name>A0A915MTS2_MELJA</name>
<evidence type="ECO:0000256" key="1">
    <source>
        <dbReference type="SAM" id="MobiDB-lite"/>
    </source>
</evidence>
<proteinExistence type="predicted"/>
<feature type="region of interest" description="Disordered" evidence="1">
    <location>
        <begin position="1"/>
        <end position="29"/>
    </location>
</feature>
<feature type="compositionally biased region" description="Basic residues" evidence="1">
    <location>
        <begin position="1"/>
        <end position="15"/>
    </location>
</feature>
<accession>A0A915MTS2</accession>
<dbReference type="WBParaSite" id="scaffold53086_cov536.g25493">
    <property type="protein sequence ID" value="scaffold53086_cov536.g25493"/>
    <property type="gene ID" value="scaffold53086_cov536.g25493"/>
</dbReference>
<sequence length="147" mass="16077">MPTKDRKRREKRKGQQRGAFEPMSPHQDYQVTTDSTAVQLCNEDVPDFGHAGYSGKVFSVSQLGLSVSSMGVVPTNYRNDNPFLSSMGVAPSSSFSSSRALIRTNSISSQIIDKIPRLDESNICYVDTDSDTSSIISYCSSRGVGRP</sequence>